<evidence type="ECO:0000256" key="2">
    <source>
        <dbReference type="ARBA" id="ARBA00008892"/>
    </source>
</evidence>
<evidence type="ECO:0000256" key="4">
    <source>
        <dbReference type="ARBA" id="ARBA00022448"/>
    </source>
</evidence>
<keyword evidence="10 12" id="KW-0496">Mitochondrion</keyword>
<dbReference type="InterPro" id="IPR001421">
    <property type="entry name" value="ATP8_metazoa"/>
</dbReference>
<geneLocation type="mitochondrion" evidence="14"/>
<feature type="transmembrane region" description="Helical" evidence="13">
    <location>
        <begin position="6"/>
        <end position="30"/>
    </location>
</feature>
<dbReference type="GO" id="GO:0015078">
    <property type="term" value="F:proton transmembrane transporter activity"/>
    <property type="evidence" value="ECO:0007669"/>
    <property type="project" value="InterPro"/>
</dbReference>
<comment type="similarity">
    <text evidence="2 12">Belongs to the ATPase protein 8 family.</text>
</comment>
<comment type="subunit">
    <text evidence="3">F-type ATPases have 2 components, CF(1) - the catalytic core - and CF(0) - the membrane proton channel.</text>
</comment>
<dbReference type="Pfam" id="PF00895">
    <property type="entry name" value="ATP-synt_8"/>
    <property type="match status" value="1"/>
</dbReference>
<evidence type="ECO:0000256" key="8">
    <source>
        <dbReference type="ARBA" id="ARBA00022989"/>
    </source>
</evidence>
<evidence type="ECO:0000256" key="12">
    <source>
        <dbReference type="RuleBase" id="RU003661"/>
    </source>
</evidence>
<dbReference type="GO" id="GO:0015986">
    <property type="term" value="P:proton motive force-driven ATP synthesis"/>
    <property type="evidence" value="ECO:0007669"/>
    <property type="project" value="InterPro"/>
</dbReference>
<dbReference type="GO" id="GO:0045259">
    <property type="term" value="C:proton-transporting ATP synthase complex"/>
    <property type="evidence" value="ECO:0007669"/>
    <property type="project" value="UniProtKB-KW"/>
</dbReference>
<proteinExistence type="inferred from homology"/>
<accession>A0A8K1ZFR3</accession>
<keyword evidence="7 12" id="KW-0375">Hydrogen ion transport</keyword>
<gene>
    <name evidence="14" type="primary">ATP8</name>
</gene>
<evidence type="ECO:0000256" key="3">
    <source>
        <dbReference type="ARBA" id="ARBA00011291"/>
    </source>
</evidence>
<evidence type="ECO:0000256" key="6">
    <source>
        <dbReference type="ARBA" id="ARBA00022692"/>
    </source>
</evidence>
<organism evidence="14">
    <name type="scientific">Kilauella sp. KispEL</name>
    <dbReference type="NCBI Taxonomy" id="1940902"/>
    <lineage>
        <taxon>Eukaryota</taxon>
        <taxon>Metazoa</taxon>
        <taxon>Ecdysozoa</taxon>
        <taxon>Arthropoda</taxon>
        <taxon>Hexapoda</taxon>
        <taxon>Insecta</taxon>
        <taxon>Pterygota</taxon>
        <taxon>Neoptera</taxon>
        <taxon>Paraneoptera</taxon>
        <taxon>Psocodea</taxon>
        <taxon>Psocomorpha</taxon>
        <taxon>Homilopsocidea</taxon>
        <taxon>Elipsocoidea</taxon>
        <taxon>Elipsocidae</taxon>
        <taxon>Kilauella</taxon>
    </lineage>
</organism>
<protein>
    <recommendedName>
        <fullName evidence="12">ATP synthase complex subunit 8</fullName>
    </recommendedName>
</protein>
<evidence type="ECO:0000313" key="14">
    <source>
        <dbReference type="EMBL" id="UGS80363.1"/>
    </source>
</evidence>
<comment type="subcellular location">
    <subcellularLocation>
        <location evidence="1 12">Mitochondrion membrane</location>
        <topology evidence="1 12">Single-pass membrane protein</topology>
    </subcellularLocation>
</comment>
<evidence type="ECO:0000256" key="10">
    <source>
        <dbReference type="ARBA" id="ARBA00023128"/>
    </source>
</evidence>
<keyword evidence="6 12" id="KW-0812">Transmembrane</keyword>
<dbReference type="EMBL" id="MZ274197">
    <property type="protein sequence ID" value="UGS80363.1"/>
    <property type="molecule type" value="Genomic_DNA"/>
</dbReference>
<keyword evidence="4 12" id="KW-0813">Transport</keyword>
<keyword evidence="5 12" id="KW-0138">CF(0)</keyword>
<keyword evidence="9 12" id="KW-0406">Ion transport</keyword>
<name>A0A8K1ZFR3_9NEOP</name>
<reference evidence="14" key="1">
    <citation type="submission" date="2021-05" db="EMBL/GenBank/DDBJ databases">
        <title>Mitochondrial genomes within bark lice (Insecta: Psocodea: Psocomorpha) reveal novel gene rearrangements containing phylogenetic signal.</title>
        <authorList>
            <person name="Saenz Manchola O.F."/>
            <person name="Virrueta Herrera S."/>
            <person name="D'alessio L.M."/>
            <person name="Yoshizawa K."/>
            <person name="Garcia Aldrete A.N."/>
            <person name="Johnson K.P."/>
        </authorList>
    </citation>
    <scope>NUCLEOTIDE SEQUENCE</scope>
</reference>
<evidence type="ECO:0000256" key="1">
    <source>
        <dbReference type="ARBA" id="ARBA00004304"/>
    </source>
</evidence>
<dbReference type="AlphaFoldDB" id="A0A8K1ZFR3"/>
<keyword evidence="11 13" id="KW-0472">Membrane</keyword>
<evidence type="ECO:0000256" key="13">
    <source>
        <dbReference type="SAM" id="Phobius"/>
    </source>
</evidence>
<keyword evidence="8 13" id="KW-1133">Transmembrane helix</keyword>
<evidence type="ECO:0000256" key="11">
    <source>
        <dbReference type="ARBA" id="ARBA00023136"/>
    </source>
</evidence>
<sequence>MPQMNPIWWIPLFFMFISIFLFTNPLIYFIKSNNISSSTFSKTKKLINWKW</sequence>
<evidence type="ECO:0000256" key="7">
    <source>
        <dbReference type="ARBA" id="ARBA00022781"/>
    </source>
</evidence>
<evidence type="ECO:0000256" key="5">
    <source>
        <dbReference type="ARBA" id="ARBA00022547"/>
    </source>
</evidence>
<dbReference type="GO" id="GO:0031966">
    <property type="term" value="C:mitochondrial membrane"/>
    <property type="evidence" value="ECO:0007669"/>
    <property type="project" value="UniProtKB-SubCell"/>
</dbReference>
<evidence type="ECO:0000256" key="9">
    <source>
        <dbReference type="ARBA" id="ARBA00023065"/>
    </source>
</evidence>